<dbReference type="Proteomes" id="UP000070501">
    <property type="component" value="Unassembled WGS sequence"/>
</dbReference>
<name>A0A136IQK9_9PEZI</name>
<evidence type="ECO:0000313" key="3">
    <source>
        <dbReference type="Proteomes" id="UP000070501"/>
    </source>
</evidence>
<keyword evidence="1" id="KW-0472">Membrane</keyword>
<reference evidence="3" key="1">
    <citation type="submission" date="2016-02" db="EMBL/GenBank/DDBJ databases">
        <title>Draft genome sequence of Microdochium bolleyi, a fungal endophyte of beachgrass.</title>
        <authorList>
            <consortium name="DOE Joint Genome Institute"/>
            <person name="David A.S."/>
            <person name="May G."/>
            <person name="Haridas S."/>
            <person name="Lim J."/>
            <person name="Wang M."/>
            <person name="Labutti K."/>
            <person name="Lipzen A."/>
            <person name="Barry K."/>
            <person name="Grigoriev I.V."/>
        </authorList>
    </citation>
    <scope>NUCLEOTIDE SEQUENCE [LARGE SCALE GENOMIC DNA]</scope>
    <source>
        <strain evidence="3">J235TASD1</strain>
    </source>
</reference>
<keyword evidence="3" id="KW-1185">Reference proteome</keyword>
<accession>A0A136IQK9</accession>
<dbReference type="AlphaFoldDB" id="A0A136IQK9"/>
<proteinExistence type="predicted"/>
<organism evidence="2 3">
    <name type="scientific">Microdochium bolleyi</name>
    <dbReference type="NCBI Taxonomy" id="196109"/>
    <lineage>
        <taxon>Eukaryota</taxon>
        <taxon>Fungi</taxon>
        <taxon>Dikarya</taxon>
        <taxon>Ascomycota</taxon>
        <taxon>Pezizomycotina</taxon>
        <taxon>Sordariomycetes</taxon>
        <taxon>Xylariomycetidae</taxon>
        <taxon>Xylariales</taxon>
        <taxon>Microdochiaceae</taxon>
        <taxon>Microdochium</taxon>
    </lineage>
</organism>
<protein>
    <submittedName>
        <fullName evidence="2">Uncharacterized protein</fullName>
    </submittedName>
</protein>
<dbReference type="InParanoid" id="A0A136IQK9"/>
<keyword evidence="1" id="KW-1133">Transmembrane helix</keyword>
<feature type="transmembrane region" description="Helical" evidence="1">
    <location>
        <begin position="21"/>
        <end position="43"/>
    </location>
</feature>
<keyword evidence="1" id="KW-0812">Transmembrane</keyword>
<evidence type="ECO:0000313" key="2">
    <source>
        <dbReference type="EMBL" id="KXJ87184.1"/>
    </source>
</evidence>
<sequence>MTRRTSVTQALQELLMDWQAAAEALCLVTYGAISVFFMTLYVYDRHNQLHCIEPAQVAIATSIMKTFRYPALQLFPSLIDEEGPPGERELIPIDSDNDVTDWIEESFRQRNLVPERPWRNLKRTSFGVGLDERRPLYAVLFGLRWTWAAVNSATPVAGGLSRHVTVTIRPPGSAVWSGFAGLLFCREPARTIYAFILYRSLLAYDRRS</sequence>
<evidence type="ECO:0000256" key="1">
    <source>
        <dbReference type="SAM" id="Phobius"/>
    </source>
</evidence>
<dbReference type="EMBL" id="KQ964264">
    <property type="protein sequence ID" value="KXJ87184.1"/>
    <property type="molecule type" value="Genomic_DNA"/>
</dbReference>
<gene>
    <name evidence="2" type="ORF">Micbo1qcDRAFT_179426</name>
</gene>